<organism evidence="5 6">
    <name type="scientific">Bordetella trematum</name>
    <dbReference type="NCBI Taxonomy" id="123899"/>
    <lineage>
        <taxon>Bacteria</taxon>
        <taxon>Pseudomonadati</taxon>
        <taxon>Pseudomonadota</taxon>
        <taxon>Betaproteobacteria</taxon>
        <taxon>Burkholderiales</taxon>
        <taxon>Alcaligenaceae</taxon>
        <taxon>Bordetella</taxon>
    </lineage>
</organism>
<sequence length="485" mass="52232">MLLLAIASAACSLWLMARDPAAAFYTLPPRAWELLLGGLLACRVAAGGGRPARPWVAELAGASGLAMILWAIFLYTARTPFPGLHAALPSVGALLIIYAGSGSRPSAVSRLLAWRPLVFIGLLSYSMYLWHWPLLVMLRSAGWQAYGMPALPLAVLLALILLVSWLSWRFIEQPLRHGRPGLPDNRVLGVAVLALLLCFGAGALTQRIATTGRPWAQILPPALQQLDRDMTRAPGIACEGRPDPAQVRAGQGGCTLGPAGEGPAVFALLGDSHARMWTAGADQLAHELDLPGIALTYSSCTPLLDAIPPTRPECRAITEAAIDYLARSDIDRIVLAGYWVDADDSFKEMEGVARQAGESILEAGLTRTLDRLARPGRQISILLDVPELDSDKTPLTQTLQSISHAGAAATGPALAQHRARQQQVETVLRRLQARYGFQLLDPADLLCDAQGCVVARDGQTLYRDRHHLTDPAARQLRQTLEAALR</sequence>
<keyword evidence="5" id="KW-0808">Transferase</keyword>
<evidence type="ECO:0000313" key="6">
    <source>
        <dbReference type="Proteomes" id="UP000076825"/>
    </source>
</evidence>
<dbReference type="Pfam" id="PF19040">
    <property type="entry name" value="SGNH"/>
    <property type="match status" value="1"/>
</dbReference>
<dbReference type="InterPro" id="IPR050879">
    <property type="entry name" value="Acyltransferase_3"/>
</dbReference>
<dbReference type="EC" id="2.3.1.-" evidence="5"/>
<evidence type="ECO:0000256" key="2">
    <source>
        <dbReference type="SAM" id="SignalP"/>
    </source>
</evidence>
<feature type="transmembrane region" description="Helical" evidence="1">
    <location>
        <begin position="187"/>
        <end position="204"/>
    </location>
</feature>
<feature type="chain" id="PRO_5009816881" evidence="2">
    <location>
        <begin position="18"/>
        <end position="485"/>
    </location>
</feature>
<dbReference type="STRING" id="123899.SAMEA3906487_03939"/>
<dbReference type="AlphaFoldDB" id="A0A157SU90"/>
<keyword evidence="1" id="KW-1133">Transmembrane helix</keyword>
<feature type="transmembrane region" description="Helical" evidence="1">
    <location>
        <begin position="81"/>
        <end position="100"/>
    </location>
</feature>
<keyword evidence="6" id="KW-1185">Reference proteome</keyword>
<name>A0A157SU90_9BORD</name>
<gene>
    <name evidence="5" type="primary">oatA_2</name>
    <name evidence="5" type="ORF">SAMEA3906487_03939</name>
</gene>
<dbReference type="GO" id="GO:0009103">
    <property type="term" value="P:lipopolysaccharide biosynthetic process"/>
    <property type="evidence" value="ECO:0007669"/>
    <property type="project" value="TreeGrafter"/>
</dbReference>
<evidence type="ECO:0000313" key="5">
    <source>
        <dbReference type="EMBL" id="SAI74009.1"/>
    </source>
</evidence>
<dbReference type="GO" id="GO:0016020">
    <property type="term" value="C:membrane"/>
    <property type="evidence" value="ECO:0007669"/>
    <property type="project" value="TreeGrafter"/>
</dbReference>
<dbReference type="PANTHER" id="PTHR23028">
    <property type="entry name" value="ACETYLTRANSFERASE"/>
    <property type="match status" value="1"/>
</dbReference>
<proteinExistence type="predicted"/>
<feature type="domain" description="SGNH" evidence="4">
    <location>
        <begin position="238"/>
        <end position="480"/>
    </location>
</feature>
<keyword evidence="1" id="KW-0812">Transmembrane</keyword>
<dbReference type="EMBL" id="LT546645">
    <property type="protein sequence ID" value="SAI74009.1"/>
    <property type="molecule type" value="Genomic_DNA"/>
</dbReference>
<keyword evidence="5" id="KW-0012">Acyltransferase</keyword>
<keyword evidence="1" id="KW-0472">Membrane</keyword>
<evidence type="ECO:0000256" key="1">
    <source>
        <dbReference type="SAM" id="Phobius"/>
    </source>
</evidence>
<feature type="transmembrane region" description="Helical" evidence="1">
    <location>
        <begin position="27"/>
        <end position="46"/>
    </location>
</feature>
<feature type="transmembrane region" description="Helical" evidence="1">
    <location>
        <begin position="112"/>
        <end position="131"/>
    </location>
</feature>
<dbReference type="PATRIC" id="fig|123899.6.peg.3937"/>
<dbReference type="PANTHER" id="PTHR23028:SF53">
    <property type="entry name" value="ACYL_TRANSF_3 DOMAIN-CONTAINING PROTEIN"/>
    <property type="match status" value="1"/>
</dbReference>
<dbReference type="InterPro" id="IPR043968">
    <property type="entry name" value="SGNH"/>
</dbReference>
<dbReference type="KEGG" id="btrm:SAMEA390648703939"/>
<feature type="signal peptide" evidence="2">
    <location>
        <begin position="1"/>
        <end position="17"/>
    </location>
</feature>
<accession>A0A157SU90</accession>
<keyword evidence="2" id="KW-0732">Signal</keyword>
<feature type="transmembrane region" description="Helical" evidence="1">
    <location>
        <begin position="55"/>
        <end position="75"/>
    </location>
</feature>
<feature type="domain" description="Acyltransferase 3" evidence="3">
    <location>
        <begin position="3"/>
        <end position="168"/>
    </location>
</feature>
<protein>
    <submittedName>
        <fullName evidence="5">O-acetyltransferase OatA</fullName>
        <ecNumber evidence="5">2.3.1.-</ecNumber>
    </submittedName>
</protein>
<dbReference type="InterPro" id="IPR002656">
    <property type="entry name" value="Acyl_transf_3_dom"/>
</dbReference>
<reference evidence="5 6" key="1">
    <citation type="submission" date="2016-04" db="EMBL/GenBank/DDBJ databases">
        <authorList>
            <consortium name="Pathogen Informatics"/>
        </authorList>
    </citation>
    <scope>NUCLEOTIDE SEQUENCE [LARGE SCALE GENOMIC DNA]</scope>
    <source>
        <strain evidence="5 6">H044680328</strain>
    </source>
</reference>
<dbReference type="eggNOG" id="COG1835">
    <property type="taxonomic scope" value="Bacteria"/>
</dbReference>
<feature type="transmembrane region" description="Helical" evidence="1">
    <location>
        <begin position="143"/>
        <end position="166"/>
    </location>
</feature>
<dbReference type="Pfam" id="PF01757">
    <property type="entry name" value="Acyl_transf_3"/>
    <property type="match status" value="1"/>
</dbReference>
<dbReference type="GO" id="GO:0016747">
    <property type="term" value="F:acyltransferase activity, transferring groups other than amino-acyl groups"/>
    <property type="evidence" value="ECO:0007669"/>
    <property type="project" value="InterPro"/>
</dbReference>
<evidence type="ECO:0000259" key="4">
    <source>
        <dbReference type="Pfam" id="PF19040"/>
    </source>
</evidence>
<evidence type="ECO:0000259" key="3">
    <source>
        <dbReference type="Pfam" id="PF01757"/>
    </source>
</evidence>
<dbReference type="Proteomes" id="UP000076825">
    <property type="component" value="Chromosome 1"/>
</dbReference>